<dbReference type="InterPro" id="IPR012332">
    <property type="entry name" value="Autotransporter_pectin_lyase_C"/>
</dbReference>
<dbReference type="Proteomes" id="UP000272336">
    <property type="component" value="Unassembled WGS sequence"/>
</dbReference>
<feature type="compositionally biased region" description="Low complexity" evidence="1">
    <location>
        <begin position="548"/>
        <end position="559"/>
    </location>
</feature>
<dbReference type="InterPro" id="IPR050909">
    <property type="entry name" value="Bact_Autotransporter_VF"/>
</dbReference>
<name>A0A3K0WFG9_ECOLX</name>
<dbReference type="PANTHER" id="PTHR12338">
    <property type="entry name" value="AUTOTRANSPORTER"/>
    <property type="match status" value="1"/>
</dbReference>
<evidence type="ECO:0000313" key="5">
    <source>
        <dbReference type="Proteomes" id="UP000272336"/>
    </source>
</evidence>
<keyword evidence="2" id="KW-0732">Signal</keyword>
<dbReference type="CDD" id="cd01344">
    <property type="entry name" value="PL2_Passenger_AT"/>
    <property type="match status" value="1"/>
</dbReference>
<dbReference type="PANTHER" id="PTHR12338:SF5">
    <property type="entry name" value="ANTIGEN 43-RELATED"/>
    <property type="match status" value="1"/>
</dbReference>
<organism evidence="4 5">
    <name type="scientific">Escherichia coli</name>
    <dbReference type="NCBI Taxonomy" id="562"/>
    <lineage>
        <taxon>Bacteria</taxon>
        <taxon>Pseudomonadati</taxon>
        <taxon>Pseudomonadota</taxon>
        <taxon>Gammaproteobacteria</taxon>
        <taxon>Enterobacterales</taxon>
        <taxon>Enterobacteriaceae</taxon>
        <taxon>Escherichia</taxon>
    </lineage>
</organism>
<dbReference type="SUPFAM" id="SSF103515">
    <property type="entry name" value="Autotransporter"/>
    <property type="match status" value="1"/>
</dbReference>
<proteinExistence type="predicted"/>
<dbReference type="InterPro" id="IPR043990">
    <property type="entry name" value="AC_1"/>
</dbReference>
<dbReference type="EMBL" id="RNLZ01000105">
    <property type="protein sequence ID" value="MGE17063.1"/>
    <property type="molecule type" value="Genomic_DNA"/>
</dbReference>
<evidence type="ECO:0000313" key="4">
    <source>
        <dbReference type="EMBL" id="MGE17063.1"/>
    </source>
</evidence>
<dbReference type="InterPro" id="IPR006315">
    <property type="entry name" value="OM_autotransptr_brl_dom"/>
</dbReference>
<comment type="caution">
    <text evidence="4">The sequence shown here is derived from an EMBL/GenBank/DDBJ whole genome shotgun (WGS) entry which is preliminary data.</text>
</comment>
<dbReference type="SMART" id="SM00869">
    <property type="entry name" value="Autotransporter"/>
    <property type="match status" value="1"/>
</dbReference>
<evidence type="ECO:0000256" key="1">
    <source>
        <dbReference type="SAM" id="MobiDB-lite"/>
    </source>
</evidence>
<feature type="signal peptide" evidence="2">
    <location>
        <begin position="1"/>
        <end position="23"/>
    </location>
</feature>
<evidence type="ECO:0000256" key="2">
    <source>
        <dbReference type="SAM" id="SignalP"/>
    </source>
</evidence>
<dbReference type="Gene3D" id="2.40.128.130">
    <property type="entry name" value="Autotransporter beta-domain"/>
    <property type="match status" value="1"/>
</dbReference>
<feature type="region of interest" description="Disordered" evidence="1">
    <location>
        <begin position="541"/>
        <end position="564"/>
    </location>
</feature>
<dbReference type="AlphaFoldDB" id="A0A3K0WFG9"/>
<dbReference type="SUPFAM" id="SSF51126">
    <property type="entry name" value="Pectin lyase-like"/>
    <property type="match status" value="1"/>
</dbReference>
<feature type="chain" id="PRO_5018307691" evidence="2">
    <location>
        <begin position="24"/>
        <end position="857"/>
    </location>
</feature>
<feature type="non-terminal residue" evidence="4">
    <location>
        <position position="857"/>
    </location>
</feature>
<gene>
    <name evidence="4" type="ORF">D9D43_26625</name>
</gene>
<dbReference type="InterPro" id="IPR005546">
    <property type="entry name" value="Autotransporte_beta"/>
</dbReference>
<dbReference type="Pfam" id="PF03797">
    <property type="entry name" value="Autotransporter"/>
    <property type="match status" value="1"/>
</dbReference>
<sequence>MKLKKLPGFSLGLIALAVGNAYATQLLDDYSILSYITDEESPIEIKDNNSISNGEYLTTKDESHAVKVDDGVTGYINNASVMTSGDGSYGISVDSHNKVLYISDSDIKTSGSVSDKGNNQDVNGGITASAVVSEFGGTIVMNGDNSVETRGAYSAGLLSQVNDSGIVENNTRLETTDKTNIVTYGENAVGVLACSSPGESRTCVDAVDDEVSDSNSYEVISRADLKMNGGSITTNGTNSYGAYANGEKAYINLDYVALETGEHGSYAVAIRQGNIDIKNSSITTKGTKAPIAKIYNGGELFFSNVTAVSEQDKGISIDASNIDSQAKIALSSVELSSALDSIDVNKTTTDVSILNRSIITPGNNILVNNTGGGLNIISSDSTLNGATKLVSGTTTLKLSENTIWNMKDDSVVIHLTNSDSIINLSYDDGQTFTQGKTLTVKGNYVGNNGQLNIRTVLGDDKSATDRLIVEGNTSGSTTVYVKNAGGSGAATLNGIELITVNGDESPADAFRQGDARIAAGAFEYQLKQQGKNWYLTSYQSVNEEDNSSEGNSESTETPTPVLRPEAGSYVANLAAANTLFVMRLNDRAGETRYIDPVTEQERSSRLWLRQVGGHNAWRDSNGQLRTTSHRYVSQLGADLLTGGFTDSDSWRLGVMAGYARDYNSTHSSVSDYRSKGSVRGYSAGLYATWFADDISKKGAYIDAWAQYSWFKNSVKGDELAYESYSAKGATVSLEAGYGFALNKSFGLEAAKYTWIFQPQAQAIWMGVDHNAHTEANGSRIENDANNNIQTRLGFRTFIRTQEKNSGPHGDDFEPFVEMNWIHNSKDFAVSMNGVKVEQDGARNLGEIKLGVNGNLNS</sequence>
<dbReference type="InterPro" id="IPR036709">
    <property type="entry name" value="Autotransporte_beta_dom_sf"/>
</dbReference>
<protein>
    <submittedName>
        <fullName evidence="4">Autotransporter outer membrane beta-barrel domain-containing protein</fullName>
    </submittedName>
</protein>
<accession>A0A3K0WFG9</accession>
<dbReference type="Gene3D" id="2.160.20.20">
    <property type="match status" value="1"/>
</dbReference>
<dbReference type="Pfam" id="PF18883">
    <property type="entry name" value="AC_1"/>
    <property type="match status" value="1"/>
</dbReference>
<dbReference type="PROSITE" id="PS51208">
    <property type="entry name" value="AUTOTRANSPORTER"/>
    <property type="match status" value="1"/>
</dbReference>
<dbReference type="GO" id="GO:0019867">
    <property type="term" value="C:outer membrane"/>
    <property type="evidence" value="ECO:0007669"/>
    <property type="project" value="InterPro"/>
</dbReference>
<evidence type="ECO:0000259" key="3">
    <source>
        <dbReference type="PROSITE" id="PS51208"/>
    </source>
</evidence>
<dbReference type="NCBIfam" id="TIGR01414">
    <property type="entry name" value="autotrans_barl"/>
    <property type="match status" value="1"/>
</dbReference>
<reference evidence="4 5" key="1">
    <citation type="submission" date="2018-10" db="EMBL/GenBank/DDBJ databases">
        <authorList>
            <consortium name="NARMS: The National Antimicrobial Resistance Monitoring System"/>
        </authorList>
    </citation>
    <scope>NUCLEOTIDE SEQUENCE [LARGE SCALE GENOMIC DNA]</scope>
    <source>
        <strain evidence="4 5">CVM N17EC0060</strain>
    </source>
</reference>
<feature type="domain" description="Autotransporter" evidence="3">
    <location>
        <begin position="599"/>
        <end position="857"/>
    </location>
</feature>
<dbReference type="InterPro" id="IPR011050">
    <property type="entry name" value="Pectin_lyase_fold/virulence"/>
</dbReference>